<comment type="caution">
    <text evidence="1">The sequence shown here is derived from an EMBL/GenBank/DDBJ whole genome shotgun (WGS) entry which is preliminary data.</text>
</comment>
<keyword evidence="2" id="KW-1185">Reference proteome</keyword>
<evidence type="ECO:0000313" key="2">
    <source>
        <dbReference type="Proteomes" id="UP001372338"/>
    </source>
</evidence>
<sequence>MLEEMLSSSKTVCRVRAFDLILNLGVHAHLLEPMIADANSIIEEEYSQESYYDKLTVILGLLATDVEKAIL</sequence>
<gene>
    <name evidence="1" type="ORF">RIF29_15563</name>
</gene>
<dbReference type="AlphaFoldDB" id="A0AAN9FDQ1"/>
<name>A0AAN9FDQ1_CROPI</name>
<dbReference type="Proteomes" id="UP001372338">
    <property type="component" value="Unassembled WGS sequence"/>
</dbReference>
<dbReference type="EMBL" id="JAYWIO010000003">
    <property type="protein sequence ID" value="KAK7274472.1"/>
    <property type="molecule type" value="Genomic_DNA"/>
</dbReference>
<protein>
    <submittedName>
        <fullName evidence="1">Uncharacterized protein</fullName>
    </submittedName>
</protein>
<accession>A0AAN9FDQ1</accession>
<organism evidence="1 2">
    <name type="scientific">Crotalaria pallida</name>
    <name type="common">Smooth rattlebox</name>
    <name type="synonym">Crotalaria striata</name>
    <dbReference type="NCBI Taxonomy" id="3830"/>
    <lineage>
        <taxon>Eukaryota</taxon>
        <taxon>Viridiplantae</taxon>
        <taxon>Streptophyta</taxon>
        <taxon>Embryophyta</taxon>
        <taxon>Tracheophyta</taxon>
        <taxon>Spermatophyta</taxon>
        <taxon>Magnoliopsida</taxon>
        <taxon>eudicotyledons</taxon>
        <taxon>Gunneridae</taxon>
        <taxon>Pentapetalae</taxon>
        <taxon>rosids</taxon>
        <taxon>fabids</taxon>
        <taxon>Fabales</taxon>
        <taxon>Fabaceae</taxon>
        <taxon>Papilionoideae</taxon>
        <taxon>50 kb inversion clade</taxon>
        <taxon>genistoids sensu lato</taxon>
        <taxon>core genistoids</taxon>
        <taxon>Crotalarieae</taxon>
        <taxon>Crotalaria</taxon>
    </lineage>
</organism>
<dbReference type="PANTHER" id="PTHR34958">
    <property type="entry name" value="CONDITIONAL LOSS-OF-GROWTH 1"/>
    <property type="match status" value="1"/>
</dbReference>
<evidence type="ECO:0000313" key="1">
    <source>
        <dbReference type="EMBL" id="KAK7274472.1"/>
    </source>
</evidence>
<dbReference type="PANTHER" id="PTHR34958:SF1">
    <property type="entry name" value="ARMADILLO-LIKE HELICAL DOMAIN-CONTAINING PROTEIN"/>
    <property type="match status" value="1"/>
</dbReference>
<reference evidence="1 2" key="1">
    <citation type="submission" date="2024-01" db="EMBL/GenBank/DDBJ databases">
        <title>The genomes of 5 underutilized Papilionoideae crops provide insights into root nodulation and disease resistanc.</title>
        <authorList>
            <person name="Yuan L."/>
        </authorList>
    </citation>
    <scope>NUCLEOTIDE SEQUENCE [LARGE SCALE GENOMIC DNA]</scope>
    <source>
        <strain evidence="1">ZHUSHIDOU_FW_LH</strain>
        <tissue evidence="1">Leaf</tissue>
    </source>
</reference>
<proteinExistence type="predicted"/>